<dbReference type="KEGG" id="moz:MoryE10_01680"/>
<evidence type="ECO:0000313" key="2">
    <source>
        <dbReference type="EMBL" id="BBL69562.1"/>
    </source>
</evidence>
<keyword evidence="3" id="KW-1185">Reference proteome</keyword>
<name>A0A8D4VL67_9GAMM</name>
<dbReference type="AlphaFoldDB" id="A0A8D4VL67"/>
<dbReference type="Pfam" id="PF13671">
    <property type="entry name" value="AAA_33"/>
    <property type="match status" value="1"/>
</dbReference>
<dbReference type="EMBL" id="AP019782">
    <property type="protein sequence ID" value="BBL69562.1"/>
    <property type="molecule type" value="Genomic_DNA"/>
</dbReference>
<dbReference type="PANTHER" id="PTHR43883:SF1">
    <property type="entry name" value="GLUCONOKINASE"/>
    <property type="match status" value="1"/>
</dbReference>
<sequence>MAPPPLIQALLNPAVYPAGADRVELAETHISWVLLAGDYAYKIKKPVDFGFLDFSSLAKRRHYCEEELRLNRRLAPDLYLDVLPIAGTAEAPILGGAGAAQEYAVLMRRFDEDARYCRLAEAGRLGAEQVDALADLLADFHARAPRDGQDAPEAFRKAVEENFTPLLARWPDADSARRRELDALHRWATERLERLRALLVQRQREGRVRECHGDLHLGNLVWHERKSLPFDCIEFSAGLRWLDVLSELAFTAMDLEAYGLPRLAWRLLNRYLEHTGDYAGLALWDDYRVYRALVRAKVAALGAGAVLEGASLAACERYLALAGRIAHGRRPWLVITCGVSGSGKTRLSGMLLEVLEAARLRSDVERKRLHGLAATAASGSGLGDGLYSRDASRRTYRHLLDTAEALLRAGQPVIVDAAFLGKHDRDAFRRLAEACEVPFLILHTVAPAGLLRERVAQRLRAGGDASEATPAVLERQLAVFEPLAGEEALCAVTVDTGAGVGEEALTADIARRLRLA</sequence>
<protein>
    <recommendedName>
        <fullName evidence="1">Aminoglycoside phosphotransferase domain-containing protein</fullName>
    </recommendedName>
</protein>
<feature type="domain" description="Aminoglycoside phosphotransferase" evidence="1">
    <location>
        <begin position="63"/>
        <end position="283"/>
    </location>
</feature>
<dbReference type="Proteomes" id="UP000824988">
    <property type="component" value="Chromosome"/>
</dbReference>
<reference evidence="2" key="1">
    <citation type="submission" date="2019-06" db="EMBL/GenBank/DDBJ databases">
        <title>Complete genome sequence of Methylogaea oryzae strain JCM16910.</title>
        <authorList>
            <person name="Asakawa S."/>
        </authorList>
    </citation>
    <scope>NUCLEOTIDE SEQUENCE</scope>
    <source>
        <strain evidence="2">E10</strain>
    </source>
</reference>
<dbReference type="InterPro" id="IPR052732">
    <property type="entry name" value="Cell-binding_unc_protein"/>
</dbReference>
<organism evidence="2 3">
    <name type="scientific">Methylogaea oryzae</name>
    <dbReference type="NCBI Taxonomy" id="1295382"/>
    <lineage>
        <taxon>Bacteria</taxon>
        <taxon>Pseudomonadati</taxon>
        <taxon>Pseudomonadota</taxon>
        <taxon>Gammaproteobacteria</taxon>
        <taxon>Methylococcales</taxon>
        <taxon>Methylococcaceae</taxon>
        <taxon>Methylogaea</taxon>
    </lineage>
</organism>
<dbReference type="PANTHER" id="PTHR43883">
    <property type="entry name" value="SLR0207 PROTEIN"/>
    <property type="match status" value="1"/>
</dbReference>
<dbReference type="RefSeq" id="WP_221047927.1">
    <property type="nucleotide sequence ID" value="NZ_AP019782.1"/>
</dbReference>
<proteinExistence type="predicted"/>
<accession>A0A8D4VL67</accession>
<gene>
    <name evidence="2" type="ORF">MoryE10_01680</name>
</gene>
<evidence type="ECO:0000313" key="3">
    <source>
        <dbReference type="Proteomes" id="UP000824988"/>
    </source>
</evidence>
<dbReference type="InterPro" id="IPR002575">
    <property type="entry name" value="Aminoglycoside_PTrfase"/>
</dbReference>
<dbReference type="Pfam" id="PF01636">
    <property type="entry name" value="APH"/>
    <property type="match status" value="1"/>
</dbReference>
<evidence type="ECO:0000259" key="1">
    <source>
        <dbReference type="Pfam" id="PF01636"/>
    </source>
</evidence>